<dbReference type="PANTHER" id="PTHR43664:SF1">
    <property type="entry name" value="BETA-METHYLMALYL-COA DEHYDRATASE"/>
    <property type="match status" value="1"/>
</dbReference>
<protein>
    <submittedName>
        <fullName evidence="1">Uncharacterized protein</fullName>
    </submittedName>
</protein>
<dbReference type="InterPro" id="IPR052342">
    <property type="entry name" value="MCH/BMMD"/>
</dbReference>
<evidence type="ECO:0000313" key="2">
    <source>
        <dbReference type="Proteomes" id="UP000233293"/>
    </source>
</evidence>
<dbReference type="InterPro" id="IPR029069">
    <property type="entry name" value="HotDog_dom_sf"/>
</dbReference>
<dbReference type="GO" id="GO:0016829">
    <property type="term" value="F:lyase activity"/>
    <property type="evidence" value="ECO:0007669"/>
    <property type="project" value="InterPro"/>
</dbReference>
<dbReference type="EMBL" id="PIUM01000005">
    <property type="protein sequence ID" value="PKU25336.1"/>
    <property type="molecule type" value="Genomic_DNA"/>
</dbReference>
<name>A0A2N3PY50_9PROT</name>
<reference evidence="2" key="1">
    <citation type="submission" date="2017-12" db="EMBL/GenBank/DDBJ databases">
        <title>Draft genome sequence of Telmatospirillum siberiense 26-4b1T, an acidotolerant peatland alphaproteobacterium potentially involved in sulfur cycling.</title>
        <authorList>
            <person name="Hausmann B."/>
            <person name="Pjevac P."/>
            <person name="Schreck K."/>
            <person name="Herbold C.W."/>
            <person name="Daims H."/>
            <person name="Wagner M."/>
            <person name="Pester M."/>
            <person name="Loy A."/>
        </authorList>
    </citation>
    <scope>NUCLEOTIDE SEQUENCE [LARGE SCALE GENOMIC DNA]</scope>
    <source>
        <strain evidence="2">26-4b1</strain>
    </source>
</reference>
<comment type="caution">
    <text evidence="1">The sequence shown here is derived from an EMBL/GenBank/DDBJ whole genome shotgun (WGS) entry which is preliminary data.</text>
</comment>
<gene>
    <name evidence="1" type="ORF">CWS72_06985</name>
</gene>
<dbReference type="SUPFAM" id="SSF54637">
    <property type="entry name" value="Thioesterase/thiol ester dehydrase-isomerase"/>
    <property type="match status" value="2"/>
</dbReference>
<organism evidence="1 2">
    <name type="scientific">Telmatospirillum siberiense</name>
    <dbReference type="NCBI Taxonomy" id="382514"/>
    <lineage>
        <taxon>Bacteria</taxon>
        <taxon>Pseudomonadati</taxon>
        <taxon>Pseudomonadota</taxon>
        <taxon>Alphaproteobacteria</taxon>
        <taxon>Rhodospirillales</taxon>
        <taxon>Rhodospirillaceae</taxon>
        <taxon>Telmatospirillum</taxon>
    </lineage>
</organism>
<dbReference type="PANTHER" id="PTHR43664">
    <property type="entry name" value="MONOAMINE OXIDASE-RELATED"/>
    <property type="match status" value="1"/>
</dbReference>
<dbReference type="Proteomes" id="UP000233293">
    <property type="component" value="Unassembled WGS sequence"/>
</dbReference>
<keyword evidence="2" id="KW-1185">Reference proteome</keyword>
<dbReference type="CDD" id="cd03451">
    <property type="entry name" value="FkbR2"/>
    <property type="match status" value="2"/>
</dbReference>
<dbReference type="Pfam" id="PF19315">
    <property type="entry name" value="MC_hydratase"/>
    <property type="match status" value="1"/>
</dbReference>
<dbReference type="RefSeq" id="WP_101249860.1">
    <property type="nucleotide sequence ID" value="NZ_PIUM01000005.1"/>
</dbReference>
<evidence type="ECO:0000313" key="1">
    <source>
        <dbReference type="EMBL" id="PKU25336.1"/>
    </source>
</evidence>
<dbReference type="Gene3D" id="3.10.129.10">
    <property type="entry name" value="Hotdog Thioesterase"/>
    <property type="match status" value="1"/>
</dbReference>
<sequence>MNKTNRGNFFEDFRLGQEIVHATPRTLSCGDVALYQGLFGGRFAVASSDEFARKLGYARAPVDDLLTFHIVFGKTVPDVSLNAVANLGYAEGRFGVPVYPGDTLSAVSKVIGLKENSNRQTGVVYVRSTGVNQRSETVVEFVRWVMVRKRDPEAEAPAETVPETMPRLPPDSWHLPPPLPAGAYDWTLAGSSFAWEDYEAGECIDHVDGVTVEEAEHMMATRLYQNTAKVHFNQHSEGQGRFGRRLIYGGHVISLARSLSFNGLTNAFRLIAINGGRHAAPCFAGDTVYAWTRVEETLAIPGRDDVGALRLRTFATKNRSCADFPEGAEGASGADPAVILDFDYTVLVPRRG</sequence>
<accession>A0A2N3PY50</accession>
<dbReference type="PIRSF" id="PIRSF021494">
    <property type="entry name" value="Rv0216_prd"/>
    <property type="match status" value="1"/>
</dbReference>
<dbReference type="OrthoDB" id="9796589at2"/>
<proteinExistence type="predicted"/>
<dbReference type="InterPro" id="IPR048274">
    <property type="entry name" value="MC_hydratase"/>
</dbReference>
<dbReference type="AlphaFoldDB" id="A0A2N3PY50"/>
<dbReference type="InterPro" id="IPR016790">
    <property type="entry name" value="Thiol_ester_hydratase_Rv0216"/>
</dbReference>